<evidence type="ECO:0008006" key="11">
    <source>
        <dbReference type="Google" id="ProtNLM"/>
    </source>
</evidence>
<proteinExistence type="predicted"/>
<name>A0AAV3PNR3_LITER</name>
<dbReference type="CDD" id="cd01647">
    <property type="entry name" value="RT_LTR"/>
    <property type="match status" value="1"/>
</dbReference>
<gene>
    <name evidence="9" type="ORF">LIER_11291</name>
</gene>
<dbReference type="EMBL" id="BAABME010002082">
    <property type="protein sequence ID" value="GAA0152933.1"/>
    <property type="molecule type" value="Genomic_DNA"/>
</dbReference>
<evidence type="ECO:0000259" key="7">
    <source>
        <dbReference type="Pfam" id="PF00078"/>
    </source>
</evidence>
<evidence type="ECO:0000256" key="1">
    <source>
        <dbReference type="ARBA" id="ARBA00022679"/>
    </source>
</evidence>
<dbReference type="Pfam" id="PF00078">
    <property type="entry name" value="RVT_1"/>
    <property type="match status" value="1"/>
</dbReference>
<feature type="domain" description="Reverse transcriptase" evidence="7">
    <location>
        <begin position="66"/>
        <end position="119"/>
    </location>
</feature>
<sequence>MCTDFTGLNKACPKDFYPLPSLGRLVDGSAGNEVFDFMDASRGYHQIRMLPENEEKPHSSLNMVIGRNMEIYVDDMLVKSKTKADHLKNLRETFNRLRESQLKVNPEKCSFRVISGKFLEYMITERGIEPNPDKIQALLMMEPPKSYKELCLAISDVAVSSVLVREVEGTQRLIYYVSHVFREAEERYLVIDKASFAVVVSARKLKAYFE</sequence>
<evidence type="ECO:0000256" key="3">
    <source>
        <dbReference type="ARBA" id="ARBA00022722"/>
    </source>
</evidence>
<evidence type="ECO:0000256" key="5">
    <source>
        <dbReference type="ARBA" id="ARBA00022801"/>
    </source>
</evidence>
<feature type="domain" description="Reverse transcriptase RNase H-like" evidence="8">
    <location>
        <begin position="152"/>
        <end position="209"/>
    </location>
</feature>
<comment type="caution">
    <text evidence="9">The sequence shown here is derived from an EMBL/GenBank/DDBJ whole genome shotgun (WGS) entry which is preliminary data.</text>
</comment>
<evidence type="ECO:0000256" key="4">
    <source>
        <dbReference type="ARBA" id="ARBA00022759"/>
    </source>
</evidence>
<dbReference type="InterPro" id="IPR041373">
    <property type="entry name" value="RT_RNaseH"/>
</dbReference>
<keyword evidence="1" id="KW-0808">Transferase</keyword>
<dbReference type="InterPro" id="IPR043128">
    <property type="entry name" value="Rev_trsase/Diguanyl_cyclase"/>
</dbReference>
<organism evidence="9 10">
    <name type="scientific">Lithospermum erythrorhizon</name>
    <name type="common">Purple gromwell</name>
    <name type="synonym">Lithospermum officinale var. erythrorhizon</name>
    <dbReference type="NCBI Taxonomy" id="34254"/>
    <lineage>
        <taxon>Eukaryota</taxon>
        <taxon>Viridiplantae</taxon>
        <taxon>Streptophyta</taxon>
        <taxon>Embryophyta</taxon>
        <taxon>Tracheophyta</taxon>
        <taxon>Spermatophyta</taxon>
        <taxon>Magnoliopsida</taxon>
        <taxon>eudicotyledons</taxon>
        <taxon>Gunneridae</taxon>
        <taxon>Pentapetalae</taxon>
        <taxon>asterids</taxon>
        <taxon>lamiids</taxon>
        <taxon>Boraginales</taxon>
        <taxon>Boraginaceae</taxon>
        <taxon>Boraginoideae</taxon>
        <taxon>Lithospermeae</taxon>
        <taxon>Lithospermum</taxon>
    </lineage>
</organism>
<keyword evidence="5" id="KW-0378">Hydrolase</keyword>
<dbReference type="PANTHER" id="PTHR24559:SF444">
    <property type="entry name" value="REVERSE TRANSCRIPTASE DOMAIN-CONTAINING PROTEIN"/>
    <property type="match status" value="1"/>
</dbReference>
<evidence type="ECO:0000313" key="9">
    <source>
        <dbReference type="EMBL" id="GAA0152933.1"/>
    </source>
</evidence>
<dbReference type="InterPro" id="IPR053134">
    <property type="entry name" value="RNA-dir_DNA_polymerase"/>
</dbReference>
<dbReference type="Gene3D" id="3.30.70.270">
    <property type="match status" value="1"/>
</dbReference>
<dbReference type="AlphaFoldDB" id="A0AAV3PNR3"/>
<dbReference type="InterPro" id="IPR000477">
    <property type="entry name" value="RT_dom"/>
</dbReference>
<dbReference type="SUPFAM" id="SSF56672">
    <property type="entry name" value="DNA/RNA polymerases"/>
    <property type="match status" value="1"/>
</dbReference>
<keyword evidence="3" id="KW-0540">Nuclease</keyword>
<dbReference type="GO" id="GO:0004519">
    <property type="term" value="F:endonuclease activity"/>
    <property type="evidence" value="ECO:0007669"/>
    <property type="project" value="UniProtKB-KW"/>
</dbReference>
<evidence type="ECO:0000256" key="6">
    <source>
        <dbReference type="ARBA" id="ARBA00022918"/>
    </source>
</evidence>
<dbReference type="GO" id="GO:0003964">
    <property type="term" value="F:RNA-directed DNA polymerase activity"/>
    <property type="evidence" value="ECO:0007669"/>
    <property type="project" value="UniProtKB-KW"/>
</dbReference>
<dbReference type="GO" id="GO:0016787">
    <property type="term" value="F:hydrolase activity"/>
    <property type="evidence" value="ECO:0007669"/>
    <property type="project" value="UniProtKB-KW"/>
</dbReference>
<dbReference type="InterPro" id="IPR043502">
    <property type="entry name" value="DNA/RNA_pol_sf"/>
</dbReference>
<keyword evidence="10" id="KW-1185">Reference proteome</keyword>
<dbReference type="Proteomes" id="UP001454036">
    <property type="component" value="Unassembled WGS sequence"/>
</dbReference>
<keyword evidence="4" id="KW-0255">Endonuclease</keyword>
<keyword evidence="6" id="KW-0695">RNA-directed DNA polymerase</keyword>
<evidence type="ECO:0000256" key="2">
    <source>
        <dbReference type="ARBA" id="ARBA00022695"/>
    </source>
</evidence>
<accession>A0AAV3PNR3</accession>
<protein>
    <recommendedName>
        <fullName evidence="11">Reverse transcriptase domain-containing protein</fullName>
    </recommendedName>
</protein>
<dbReference type="Pfam" id="PF17917">
    <property type="entry name" value="RT_RNaseH"/>
    <property type="match status" value="1"/>
</dbReference>
<keyword evidence="2" id="KW-0548">Nucleotidyltransferase</keyword>
<dbReference type="PANTHER" id="PTHR24559">
    <property type="entry name" value="TRANSPOSON TY3-I GAG-POL POLYPROTEIN"/>
    <property type="match status" value="1"/>
</dbReference>
<evidence type="ECO:0000313" key="10">
    <source>
        <dbReference type="Proteomes" id="UP001454036"/>
    </source>
</evidence>
<reference evidence="9 10" key="1">
    <citation type="submission" date="2024-01" db="EMBL/GenBank/DDBJ databases">
        <title>The complete chloroplast genome sequence of Lithospermum erythrorhizon: insights into the phylogenetic relationship among Boraginaceae species and the maternal lineages of purple gromwells.</title>
        <authorList>
            <person name="Okada T."/>
            <person name="Watanabe K."/>
        </authorList>
    </citation>
    <scope>NUCLEOTIDE SEQUENCE [LARGE SCALE GENOMIC DNA]</scope>
</reference>
<evidence type="ECO:0000259" key="8">
    <source>
        <dbReference type="Pfam" id="PF17917"/>
    </source>
</evidence>